<dbReference type="Proteomes" id="UP000095280">
    <property type="component" value="Unplaced"/>
</dbReference>
<protein>
    <submittedName>
        <fullName evidence="3">ShKT domain-containing protein</fullName>
    </submittedName>
</protein>
<organism evidence="2 3">
    <name type="scientific">Macrostomum lignano</name>
    <dbReference type="NCBI Taxonomy" id="282301"/>
    <lineage>
        <taxon>Eukaryota</taxon>
        <taxon>Metazoa</taxon>
        <taxon>Spiralia</taxon>
        <taxon>Lophotrochozoa</taxon>
        <taxon>Platyhelminthes</taxon>
        <taxon>Rhabditophora</taxon>
        <taxon>Macrostomorpha</taxon>
        <taxon>Macrostomida</taxon>
        <taxon>Macrostomidae</taxon>
        <taxon>Macrostomum</taxon>
    </lineage>
</organism>
<evidence type="ECO:0000256" key="1">
    <source>
        <dbReference type="SAM" id="MobiDB-lite"/>
    </source>
</evidence>
<accession>A0A1I8F8Q4</accession>
<name>A0A1I8F8Q4_9PLAT</name>
<feature type="region of interest" description="Disordered" evidence="1">
    <location>
        <begin position="147"/>
        <end position="168"/>
    </location>
</feature>
<sequence>WRRRSKAGRRGQLLARFSLRRRLPLPLQPACSASCLTASSLRGYFGCGQVNTIAWQKQSESQVCLNYVLLLLLLLSSEADWDLRLLVQILETQSQLIKSFSAAQFLPAGISNRLSGRPCGRRLPLFRGSRAPSTDLAVRPAAAAADAGRRAVSADPAGKAAGTEERMMTPRRDDRLRCMTRTGGRRTNANEDEDVLTAGGRSRIDDDVVDRPRHLTFGDNANDGRPSRGAAGAAVALCCSRGKKAKDTLGLGADLFPKSRLAHSFCIQSQSFKSLIISESRCNSSGCSQPHTRRCSGDCNDHGATAGPPAQCYRVCDCCGRWPCSTAMQLLIRQPIGSLTLQIDAETASGCQVSRGAADGPVRRQPPYYCWRRCARCPRKRLEQAACRSLKAGNAHLETILRAGL</sequence>
<dbReference type="WBParaSite" id="maker-unitig_24826-snap-gene-0.2-mRNA-1">
    <property type="protein sequence ID" value="maker-unitig_24826-snap-gene-0.2-mRNA-1"/>
    <property type="gene ID" value="maker-unitig_24826-snap-gene-0.2"/>
</dbReference>
<proteinExistence type="predicted"/>
<reference evidence="3" key="1">
    <citation type="submission" date="2016-11" db="UniProtKB">
        <authorList>
            <consortium name="WormBaseParasite"/>
        </authorList>
    </citation>
    <scope>IDENTIFICATION</scope>
</reference>
<evidence type="ECO:0000313" key="3">
    <source>
        <dbReference type="WBParaSite" id="maker-unitig_24826-snap-gene-0.2-mRNA-1"/>
    </source>
</evidence>
<keyword evidence="2" id="KW-1185">Reference proteome</keyword>
<evidence type="ECO:0000313" key="2">
    <source>
        <dbReference type="Proteomes" id="UP000095280"/>
    </source>
</evidence>
<dbReference type="AlphaFoldDB" id="A0A1I8F8Q4"/>